<dbReference type="InterPro" id="IPR019887">
    <property type="entry name" value="Tscrpt_reg_AsnC/Lrp_C"/>
</dbReference>
<evidence type="ECO:0000256" key="1">
    <source>
        <dbReference type="ARBA" id="ARBA00023015"/>
    </source>
</evidence>
<reference evidence="6 7" key="1">
    <citation type="submission" date="2017-10" db="EMBL/GenBank/DDBJ databases">
        <title>The new phylogeny of genus Mycobacterium.</title>
        <authorList>
            <person name="Tortoli E."/>
            <person name="Trovato A."/>
            <person name="Cirillo D.M."/>
        </authorList>
    </citation>
    <scope>NUCLEOTIDE SEQUENCE [LARGE SCALE GENOMIC DNA]</scope>
    <source>
        <strain evidence="6 7">CCUG37673</strain>
    </source>
</reference>
<dbReference type="GO" id="GO:0043565">
    <property type="term" value="F:sequence-specific DNA binding"/>
    <property type="evidence" value="ECO:0007669"/>
    <property type="project" value="InterPro"/>
</dbReference>
<dbReference type="Pfam" id="PF01037">
    <property type="entry name" value="AsnC_trans_reg"/>
    <property type="match status" value="1"/>
</dbReference>
<accession>A0A2A7MMM7</accession>
<dbReference type="AlphaFoldDB" id="A0A2A7MMM7"/>
<dbReference type="InterPro" id="IPR036390">
    <property type="entry name" value="WH_DNA-bd_sf"/>
</dbReference>
<evidence type="ECO:0000313" key="6">
    <source>
        <dbReference type="EMBL" id="PEG32934.1"/>
    </source>
</evidence>
<reference evidence="5 8" key="2">
    <citation type="journal article" date="2019" name="Emerg. Microbes Infect.">
        <title>Comprehensive subspecies identification of 175 nontuberculous mycobacteria species based on 7547 genomic profiles.</title>
        <authorList>
            <person name="Matsumoto Y."/>
            <person name="Kinjo T."/>
            <person name="Motooka D."/>
            <person name="Nabeya D."/>
            <person name="Jung N."/>
            <person name="Uechi K."/>
            <person name="Horii T."/>
            <person name="Iida T."/>
            <person name="Fujita J."/>
            <person name="Nakamura S."/>
        </authorList>
    </citation>
    <scope>NUCLEOTIDE SEQUENCE [LARGE SCALE GENOMIC DNA]</scope>
    <source>
        <strain evidence="5 8">JCM 6377</strain>
    </source>
</reference>
<keyword evidence="7" id="KW-1185">Reference proteome</keyword>
<evidence type="ECO:0000256" key="3">
    <source>
        <dbReference type="ARBA" id="ARBA00023163"/>
    </source>
</evidence>
<dbReference type="Pfam" id="PF13404">
    <property type="entry name" value="HTH_AsnC-type"/>
    <property type="match status" value="1"/>
</dbReference>
<keyword evidence="2" id="KW-0238">DNA-binding</keyword>
<comment type="caution">
    <text evidence="6">The sequence shown here is derived from an EMBL/GenBank/DDBJ whole genome shotgun (WGS) entry which is preliminary data.</text>
</comment>
<dbReference type="SMART" id="SM00344">
    <property type="entry name" value="HTH_ASNC"/>
    <property type="match status" value="1"/>
</dbReference>
<name>A0A2A7MMM7_MYCAG</name>
<dbReference type="RefSeq" id="WP_097945666.1">
    <property type="nucleotide sequence ID" value="NZ_BLKS01000001.1"/>
</dbReference>
<sequence>MDALDSAIVGMLQSDGRQSNRDIAKALGVAPSTTLERIRALRARGVLTGVHATVDLAAIGRPVQGMVTVRLRPQSRQTVQGFRDFVLKLPETLQVFVTTGTEDLLIHVAVPSTEALRDFVLDSITRRREVAGVRTEVVFDHRRNHVLTPM</sequence>
<dbReference type="Gene3D" id="3.30.70.920">
    <property type="match status" value="1"/>
</dbReference>
<organism evidence="6 7">
    <name type="scientific">Mycolicibacterium agri</name>
    <name type="common">Mycobacterium agri</name>
    <dbReference type="NCBI Taxonomy" id="36811"/>
    <lineage>
        <taxon>Bacteria</taxon>
        <taxon>Bacillati</taxon>
        <taxon>Actinomycetota</taxon>
        <taxon>Actinomycetes</taxon>
        <taxon>Mycobacteriales</taxon>
        <taxon>Mycobacteriaceae</taxon>
        <taxon>Mycolicibacterium</taxon>
    </lineage>
</organism>
<evidence type="ECO:0000313" key="8">
    <source>
        <dbReference type="Proteomes" id="UP000465302"/>
    </source>
</evidence>
<keyword evidence="3" id="KW-0804">Transcription</keyword>
<dbReference type="InterPro" id="IPR036388">
    <property type="entry name" value="WH-like_DNA-bd_sf"/>
</dbReference>
<dbReference type="SUPFAM" id="SSF54909">
    <property type="entry name" value="Dimeric alpha+beta barrel"/>
    <property type="match status" value="1"/>
</dbReference>
<feature type="domain" description="HTH asnC-type" evidence="4">
    <location>
        <begin position="1"/>
        <end position="62"/>
    </location>
</feature>
<dbReference type="Proteomes" id="UP000220914">
    <property type="component" value="Unassembled WGS sequence"/>
</dbReference>
<dbReference type="InterPro" id="IPR000485">
    <property type="entry name" value="AsnC-type_HTH_dom"/>
</dbReference>
<dbReference type="PRINTS" id="PR00033">
    <property type="entry name" value="HTHASNC"/>
</dbReference>
<dbReference type="Proteomes" id="UP000465302">
    <property type="component" value="Unassembled WGS sequence"/>
</dbReference>
<evidence type="ECO:0000313" key="7">
    <source>
        <dbReference type="Proteomes" id="UP000220914"/>
    </source>
</evidence>
<evidence type="ECO:0000313" key="5">
    <source>
        <dbReference type="EMBL" id="GFG52040.1"/>
    </source>
</evidence>
<keyword evidence="1" id="KW-0805">Transcription regulation</keyword>
<protein>
    <submittedName>
        <fullName evidence="6">AsnC family transcriptional regulator</fullName>
    </submittedName>
</protein>
<dbReference type="InterPro" id="IPR011008">
    <property type="entry name" value="Dimeric_a/b-barrel"/>
</dbReference>
<reference evidence="5" key="3">
    <citation type="submission" date="2020-02" db="EMBL/GenBank/DDBJ databases">
        <authorList>
            <person name="Matsumoto Y."/>
            <person name="Motooka D."/>
            <person name="Nakamura S."/>
        </authorList>
    </citation>
    <scope>NUCLEOTIDE SEQUENCE</scope>
    <source>
        <strain evidence="5">JCM 6377</strain>
    </source>
</reference>
<dbReference type="GO" id="GO:0005829">
    <property type="term" value="C:cytosol"/>
    <property type="evidence" value="ECO:0007669"/>
    <property type="project" value="TreeGrafter"/>
</dbReference>
<dbReference type="EMBL" id="PDCP01000184">
    <property type="protein sequence ID" value="PEG32934.1"/>
    <property type="molecule type" value="Genomic_DNA"/>
</dbReference>
<dbReference type="PROSITE" id="PS50956">
    <property type="entry name" value="HTH_ASNC_2"/>
    <property type="match status" value="1"/>
</dbReference>
<dbReference type="PANTHER" id="PTHR30154">
    <property type="entry name" value="LEUCINE-RESPONSIVE REGULATORY PROTEIN"/>
    <property type="match status" value="1"/>
</dbReference>
<dbReference type="Gene3D" id="1.10.10.10">
    <property type="entry name" value="Winged helix-like DNA-binding domain superfamily/Winged helix DNA-binding domain"/>
    <property type="match status" value="1"/>
</dbReference>
<evidence type="ECO:0000256" key="2">
    <source>
        <dbReference type="ARBA" id="ARBA00023125"/>
    </source>
</evidence>
<dbReference type="SUPFAM" id="SSF46785">
    <property type="entry name" value="Winged helix' DNA-binding domain"/>
    <property type="match status" value="1"/>
</dbReference>
<dbReference type="OrthoDB" id="4411089at2"/>
<dbReference type="GO" id="GO:0043200">
    <property type="term" value="P:response to amino acid"/>
    <property type="evidence" value="ECO:0007669"/>
    <property type="project" value="TreeGrafter"/>
</dbReference>
<evidence type="ECO:0000259" key="4">
    <source>
        <dbReference type="PROSITE" id="PS50956"/>
    </source>
</evidence>
<proteinExistence type="predicted"/>
<dbReference type="EMBL" id="BLKS01000001">
    <property type="protein sequence ID" value="GFG52040.1"/>
    <property type="molecule type" value="Genomic_DNA"/>
</dbReference>
<dbReference type="PANTHER" id="PTHR30154:SF54">
    <property type="entry name" value="POSSIBLE TRANSCRIPTIONAL REGULATORY PROTEIN (PROBABLY LRP_ASNC-FAMILY)"/>
    <property type="match status" value="1"/>
</dbReference>
<gene>
    <name evidence="6" type="ORF">CQY20_33575</name>
    <name evidence="5" type="ORF">MAGR_34810</name>
</gene>
<dbReference type="InterPro" id="IPR019888">
    <property type="entry name" value="Tscrpt_reg_AsnC-like"/>
</dbReference>